<feature type="domain" description="DUF6729" evidence="1">
    <location>
        <begin position="112"/>
        <end position="266"/>
    </location>
</feature>
<dbReference type="OrthoDB" id="549340at2759"/>
<dbReference type="AlphaFoldDB" id="A0A835XFS2"/>
<organism evidence="2 3">
    <name type="scientific">Edaphochlamys debaryana</name>
    <dbReference type="NCBI Taxonomy" id="47281"/>
    <lineage>
        <taxon>Eukaryota</taxon>
        <taxon>Viridiplantae</taxon>
        <taxon>Chlorophyta</taxon>
        <taxon>core chlorophytes</taxon>
        <taxon>Chlorophyceae</taxon>
        <taxon>CS clade</taxon>
        <taxon>Chlamydomonadales</taxon>
        <taxon>Chlamydomonadales incertae sedis</taxon>
        <taxon>Edaphochlamys</taxon>
    </lineage>
</organism>
<evidence type="ECO:0000259" key="1">
    <source>
        <dbReference type="Pfam" id="PF20499"/>
    </source>
</evidence>
<gene>
    <name evidence="2" type="ORF">HYH03_018839</name>
</gene>
<protein>
    <recommendedName>
        <fullName evidence="1">DUF6729 domain-containing protein</fullName>
    </recommendedName>
</protein>
<reference evidence="2" key="1">
    <citation type="journal article" date="2020" name="bioRxiv">
        <title>Comparative genomics of Chlamydomonas.</title>
        <authorList>
            <person name="Craig R.J."/>
            <person name="Hasan A.R."/>
            <person name="Ness R.W."/>
            <person name="Keightley P.D."/>
        </authorList>
    </citation>
    <scope>NUCLEOTIDE SEQUENCE</scope>
    <source>
        <strain evidence="2">CCAP 11/70</strain>
    </source>
</reference>
<dbReference type="Pfam" id="PF20499">
    <property type="entry name" value="DUF6729"/>
    <property type="match status" value="1"/>
</dbReference>
<sequence length="421" mass="46832">MAEPQQKGPAERWKNDTPPLPLGWISGLECSTHSKADASKRIAIKLHGSEVQFTAVQGVPLDKDLLTYRTALLLKDVTGIPMKLRFMSADDARFKARDDPDMVLVQSCFEDTELLLWDWKLLHSSITTDFRLRCPGCGHGKLGDNGWSQGARQLIGDGEQTYVLSKKYECPACKKNYHLYDEKLMQQLPQHVQAAFPGFLSHTSGISFSLMHDMVEDGSCGWANFAHTCRRRNARARNAHLQAHIRYLDRIKQARRGQQTITAGLSRPFKAFPEFNSSLYGGIDLNPQYAVGAFLEAAGGYVEAALDHMKSLAGEHLRLDAGYKNNTKVRLADGSVAAAATTTVMNERNQVLGVYHGTGGVQELKSALLSLGTRIRELNKKVCTVYVDNPHTTAGMLRLFYRIYWSGHFWGASVVRFVSVG</sequence>
<evidence type="ECO:0000313" key="3">
    <source>
        <dbReference type="Proteomes" id="UP000612055"/>
    </source>
</evidence>
<comment type="caution">
    <text evidence="2">The sequence shown here is derived from an EMBL/GenBank/DDBJ whole genome shotgun (WGS) entry which is preliminary data.</text>
</comment>
<dbReference type="InterPro" id="IPR046616">
    <property type="entry name" value="DUF6729"/>
</dbReference>
<dbReference type="EMBL" id="JAEHOE010000244">
    <property type="protein sequence ID" value="KAG2482212.1"/>
    <property type="molecule type" value="Genomic_DNA"/>
</dbReference>
<dbReference type="Proteomes" id="UP000612055">
    <property type="component" value="Unassembled WGS sequence"/>
</dbReference>
<keyword evidence="3" id="KW-1185">Reference proteome</keyword>
<accession>A0A835XFS2</accession>
<proteinExistence type="predicted"/>
<evidence type="ECO:0000313" key="2">
    <source>
        <dbReference type="EMBL" id="KAG2482212.1"/>
    </source>
</evidence>
<name>A0A835XFS2_9CHLO</name>